<dbReference type="EMBL" id="JBANQN010000001">
    <property type="protein sequence ID" value="KAK6802786.1"/>
    <property type="molecule type" value="Genomic_DNA"/>
</dbReference>
<evidence type="ECO:0000259" key="1">
    <source>
        <dbReference type="Pfam" id="PF22936"/>
    </source>
</evidence>
<dbReference type="AlphaFoldDB" id="A0AAN8YP98"/>
<dbReference type="Pfam" id="PF22936">
    <property type="entry name" value="Pol_BBD"/>
    <property type="match status" value="1"/>
</dbReference>
<dbReference type="Proteomes" id="UP001371456">
    <property type="component" value="Unassembled WGS sequence"/>
</dbReference>
<organism evidence="2 3">
    <name type="scientific">Solanum bulbocastanum</name>
    <name type="common">Wild potato</name>
    <dbReference type="NCBI Taxonomy" id="147425"/>
    <lineage>
        <taxon>Eukaryota</taxon>
        <taxon>Viridiplantae</taxon>
        <taxon>Streptophyta</taxon>
        <taxon>Embryophyta</taxon>
        <taxon>Tracheophyta</taxon>
        <taxon>Spermatophyta</taxon>
        <taxon>Magnoliopsida</taxon>
        <taxon>eudicotyledons</taxon>
        <taxon>Gunneridae</taxon>
        <taxon>Pentapetalae</taxon>
        <taxon>asterids</taxon>
        <taxon>lamiids</taxon>
        <taxon>Solanales</taxon>
        <taxon>Solanaceae</taxon>
        <taxon>Solanoideae</taxon>
        <taxon>Solaneae</taxon>
        <taxon>Solanum</taxon>
    </lineage>
</organism>
<accession>A0AAN8YP98</accession>
<comment type="caution">
    <text evidence="2">The sequence shown here is derived from an EMBL/GenBank/DDBJ whole genome shotgun (WGS) entry which is preliminary data.</text>
</comment>
<gene>
    <name evidence="2" type="ORF">RDI58_000569</name>
</gene>
<feature type="domain" description="Retrovirus-related Pol polyprotein from transposon TNT 1-94-like beta-barrel" evidence="1">
    <location>
        <begin position="1"/>
        <end position="44"/>
    </location>
</feature>
<evidence type="ECO:0000313" key="3">
    <source>
        <dbReference type="Proteomes" id="UP001371456"/>
    </source>
</evidence>
<proteinExistence type="predicted"/>
<dbReference type="InterPro" id="IPR054722">
    <property type="entry name" value="PolX-like_BBD"/>
</dbReference>
<sequence length="47" mass="5263">MGNTSYSKITGIKDICIKTNVGCTMVLKDVYHILDMQMNLISRVSLN</sequence>
<keyword evidence="3" id="KW-1185">Reference proteome</keyword>
<evidence type="ECO:0000313" key="2">
    <source>
        <dbReference type="EMBL" id="KAK6802786.1"/>
    </source>
</evidence>
<name>A0AAN8YP98_SOLBU</name>
<reference evidence="2 3" key="1">
    <citation type="submission" date="2024-02" db="EMBL/GenBank/DDBJ databases">
        <title>de novo genome assembly of Solanum bulbocastanum strain 11H21.</title>
        <authorList>
            <person name="Hosaka A.J."/>
        </authorList>
    </citation>
    <scope>NUCLEOTIDE SEQUENCE [LARGE SCALE GENOMIC DNA]</scope>
    <source>
        <tissue evidence="2">Young leaves</tissue>
    </source>
</reference>
<protein>
    <recommendedName>
        <fullName evidence="1">Retrovirus-related Pol polyprotein from transposon TNT 1-94-like beta-barrel domain-containing protein</fullName>
    </recommendedName>
</protein>